<name>G4Q3H2_ACIIR</name>
<dbReference type="AlphaFoldDB" id="G4Q3H2"/>
<evidence type="ECO:0000256" key="13">
    <source>
        <dbReference type="PIRSR" id="PIRSR605493-1"/>
    </source>
</evidence>
<dbReference type="Gene3D" id="3.50.30.40">
    <property type="entry name" value="Ribonuclease E inhibitor RraA/RraA-like"/>
    <property type="match status" value="1"/>
</dbReference>
<dbReference type="Pfam" id="PF03737">
    <property type="entry name" value="RraA-like"/>
    <property type="match status" value="1"/>
</dbReference>
<evidence type="ECO:0000313" key="15">
    <source>
        <dbReference type="Proteomes" id="UP000007093"/>
    </source>
</evidence>
<dbReference type="PATRIC" id="fig|568816.4.peg.1704"/>
<dbReference type="GO" id="GO:0008168">
    <property type="term" value="F:methyltransferase activity"/>
    <property type="evidence" value="ECO:0007669"/>
    <property type="project" value="UniProtKB-KW"/>
</dbReference>
<comment type="cofactor">
    <cofactor evidence="2">
        <name>a divalent metal cation</name>
        <dbReference type="ChEBI" id="CHEBI:60240"/>
    </cofactor>
</comment>
<dbReference type="GO" id="GO:0032259">
    <property type="term" value="P:methylation"/>
    <property type="evidence" value="ECO:0007669"/>
    <property type="project" value="UniProtKB-KW"/>
</dbReference>
<reference evidence="14 15" key="1">
    <citation type="journal article" date="2011" name="J. Bacteriol.">
        <title>Complete genome sequence of Acidaminococcus intestini RYC-MR95, a Gram-negative bacterium from the phylum Firmicutes.</title>
        <authorList>
            <person name="D'Auria G."/>
            <person name="Galan J.C."/>
            <person name="Rodriguez-Alcayna M."/>
            <person name="Moya A."/>
            <person name="Baquero F."/>
            <person name="Latorre A."/>
        </authorList>
    </citation>
    <scope>NUCLEOTIDE SEQUENCE [LARGE SCALE GENOMIC DNA]</scope>
    <source>
        <strain evidence="14 15">RyC-MR95</strain>
    </source>
</reference>
<dbReference type="InParanoid" id="G4Q3H2"/>
<dbReference type="GO" id="GO:0047443">
    <property type="term" value="F:4-hydroxy-4-methyl-2-oxoglutarate aldolase activity"/>
    <property type="evidence" value="ECO:0007669"/>
    <property type="project" value="UniProtKB-EC"/>
</dbReference>
<dbReference type="PANTHER" id="PTHR33254:SF4">
    <property type="entry name" value="4-HYDROXY-4-METHYL-2-OXOGLUTARATE ALDOLASE 3-RELATED"/>
    <property type="match status" value="1"/>
</dbReference>
<evidence type="ECO:0000256" key="9">
    <source>
        <dbReference type="ARBA" id="ARBA00029596"/>
    </source>
</evidence>
<evidence type="ECO:0000256" key="10">
    <source>
        <dbReference type="ARBA" id="ARBA00030169"/>
    </source>
</evidence>
<organism evidence="14 15">
    <name type="scientific">Acidaminococcus intestini (strain RyC-MR95)</name>
    <dbReference type="NCBI Taxonomy" id="568816"/>
    <lineage>
        <taxon>Bacteria</taxon>
        <taxon>Bacillati</taxon>
        <taxon>Bacillota</taxon>
        <taxon>Negativicutes</taxon>
        <taxon>Acidaminococcales</taxon>
        <taxon>Acidaminococcaceae</taxon>
        <taxon>Acidaminococcus</taxon>
    </lineage>
</organism>
<keyword evidence="13" id="KW-0479">Metal-binding</keyword>
<evidence type="ECO:0000256" key="2">
    <source>
        <dbReference type="ARBA" id="ARBA00001968"/>
    </source>
</evidence>
<dbReference type="SUPFAM" id="SSF89562">
    <property type="entry name" value="RraA-like"/>
    <property type="match status" value="1"/>
</dbReference>
<dbReference type="PANTHER" id="PTHR33254">
    <property type="entry name" value="4-HYDROXY-4-METHYL-2-OXOGLUTARATE ALDOLASE 3-RELATED"/>
    <property type="match status" value="1"/>
</dbReference>
<dbReference type="STRING" id="568816.Acin_1756"/>
<keyword evidence="13" id="KW-0460">Magnesium</keyword>
<evidence type="ECO:0000256" key="3">
    <source>
        <dbReference type="ARBA" id="ARBA00008621"/>
    </source>
</evidence>
<evidence type="ECO:0000256" key="6">
    <source>
        <dbReference type="ARBA" id="ARBA00012947"/>
    </source>
</evidence>
<evidence type="ECO:0000256" key="8">
    <source>
        <dbReference type="ARBA" id="ARBA00025046"/>
    </source>
</evidence>
<evidence type="ECO:0000256" key="1">
    <source>
        <dbReference type="ARBA" id="ARBA00001342"/>
    </source>
</evidence>
<dbReference type="Proteomes" id="UP000007093">
    <property type="component" value="Chromosome"/>
</dbReference>
<comment type="catalytic activity">
    <reaction evidence="1">
        <text>4-hydroxy-4-methyl-2-oxoglutarate = 2 pyruvate</text>
        <dbReference type="Rhea" id="RHEA:22748"/>
        <dbReference type="ChEBI" id="CHEBI:15361"/>
        <dbReference type="ChEBI" id="CHEBI:58276"/>
        <dbReference type="EC" id="4.1.3.17"/>
    </reaction>
</comment>
<accession>G4Q3H2</accession>
<comment type="cofactor">
    <cofactor evidence="13">
        <name>Mg(2+)</name>
        <dbReference type="ChEBI" id="CHEBI:18420"/>
    </cofactor>
</comment>
<dbReference type="CDD" id="cd16841">
    <property type="entry name" value="RraA_family"/>
    <property type="match status" value="1"/>
</dbReference>
<dbReference type="eggNOG" id="COG0684">
    <property type="taxonomic scope" value="Bacteria"/>
</dbReference>
<evidence type="ECO:0000256" key="7">
    <source>
        <dbReference type="ARBA" id="ARBA00016549"/>
    </source>
</evidence>
<dbReference type="InterPro" id="IPR005493">
    <property type="entry name" value="RraA/RraA-like"/>
</dbReference>
<dbReference type="EC" id="4.1.1.112" evidence="6"/>
<dbReference type="EMBL" id="CP003058">
    <property type="protein sequence ID" value="AEQ22968.1"/>
    <property type="molecule type" value="Genomic_DNA"/>
</dbReference>
<feature type="binding site" evidence="13">
    <location>
        <position position="134"/>
    </location>
    <ligand>
        <name>Mg(2+)</name>
        <dbReference type="ChEBI" id="CHEBI:18420"/>
    </ligand>
</feature>
<comment type="subunit">
    <text evidence="4">Homotrimer.</text>
</comment>
<comment type="function">
    <text evidence="8">Catalyzes the aldol cleavage of 4-hydroxy-4-methyl-2-oxoglutarate (HMG) into 2 molecules of pyruvate. Also contains a secondary oxaloacetate (OAA) decarboxylase activity due to the common pyruvate enolate transition state formed following C-C bond cleavage in the retro-aldol and decarboxylation reactions.</text>
</comment>
<keyword evidence="14" id="KW-0808">Transferase</keyword>
<dbReference type="KEGG" id="ain:Acin_1756"/>
<evidence type="ECO:0000256" key="4">
    <source>
        <dbReference type="ARBA" id="ARBA00011233"/>
    </source>
</evidence>
<keyword evidence="15" id="KW-1185">Reference proteome</keyword>
<feature type="binding site" evidence="13">
    <location>
        <position position="133"/>
    </location>
    <ligand>
        <name>substrate</name>
    </ligand>
</feature>
<dbReference type="GO" id="GO:0046872">
    <property type="term" value="F:metal ion binding"/>
    <property type="evidence" value="ECO:0007669"/>
    <property type="project" value="UniProtKB-KW"/>
</dbReference>
<dbReference type="HOGENOM" id="CLU_072626_3_2_9"/>
<dbReference type="GO" id="GO:0008948">
    <property type="term" value="F:oxaloacetate decarboxylase activity"/>
    <property type="evidence" value="ECO:0007669"/>
    <property type="project" value="UniProtKB-EC"/>
</dbReference>
<protein>
    <recommendedName>
        <fullName evidence="7">Putative 4-hydroxy-4-methyl-2-oxoglutarate aldolase</fullName>
        <ecNumber evidence="6">4.1.1.112</ecNumber>
        <ecNumber evidence="5">4.1.3.17</ecNumber>
    </recommendedName>
    <alternativeName>
        <fullName evidence="11">Oxaloacetate decarboxylase</fullName>
    </alternativeName>
    <alternativeName>
        <fullName evidence="9">Regulator of ribonuclease activity homolog</fullName>
    </alternativeName>
    <alternativeName>
        <fullName evidence="10">RraA-like protein</fullName>
    </alternativeName>
</protein>
<evidence type="ECO:0000256" key="5">
    <source>
        <dbReference type="ARBA" id="ARBA00012213"/>
    </source>
</evidence>
<comment type="catalytic activity">
    <reaction evidence="12">
        <text>oxaloacetate + H(+) = pyruvate + CO2</text>
        <dbReference type="Rhea" id="RHEA:15641"/>
        <dbReference type="ChEBI" id="CHEBI:15361"/>
        <dbReference type="ChEBI" id="CHEBI:15378"/>
        <dbReference type="ChEBI" id="CHEBI:16452"/>
        <dbReference type="ChEBI" id="CHEBI:16526"/>
        <dbReference type="EC" id="4.1.1.112"/>
    </reaction>
</comment>
<keyword evidence="14" id="KW-0489">Methyltransferase</keyword>
<dbReference type="InterPro" id="IPR036704">
    <property type="entry name" value="RraA/RraA-like_sf"/>
</dbReference>
<gene>
    <name evidence="14" type="ordered locus">Acin_1756</name>
</gene>
<evidence type="ECO:0000313" key="14">
    <source>
        <dbReference type="EMBL" id="AEQ22968.1"/>
    </source>
</evidence>
<sequence>MAFWYLKKKGDNYMNIGCRIIKDFTRPPKELVRQFYDLATSDLDDTMSRFGAVDHSITPLKKYTRSVVGTAFTIRLPHGDNLLFRAAIQYTKRGDVVVIDAGGFADRAVAGEVTAKYCKARGVKGLIIDGATRDSAALAEMDDFLVFTKGVSPNGPFFNGPGEVNVPIVVGGQIVYPGDIVVADSDGIVFIRPDQAEQVLEQSKKITARDQANLRQLEETGSCNQDWVYEKLKALNCEFVDMADHSEK</sequence>
<proteinExistence type="inferred from homology"/>
<comment type="similarity">
    <text evidence="3">Belongs to the class II aldolase/RraA-like family.</text>
</comment>
<dbReference type="EC" id="4.1.3.17" evidence="5"/>
<evidence type="ECO:0000256" key="12">
    <source>
        <dbReference type="ARBA" id="ARBA00047973"/>
    </source>
</evidence>
<evidence type="ECO:0000256" key="11">
    <source>
        <dbReference type="ARBA" id="ARBA00032305"/>
    </source>
</evidence>